<dbReference type="SMART" id="SM00448">
    <property type="entry name" value="REC"/>
    <property type="match status" value="1"/>
</dbReference>
<dbReference type="PROSITE" id="PS50930">
    <property type="entry name" value="HTH_LYTTR"/>
    <property type="match status" value="1"/>
</dbReference>
<evidence type="ECO:0000259" key="5">
    <source>
        <dbReference type="PROSITE" id="PS50930"/>
    </source>
</evidence>
<dbReference type="InterPro" id="IPR046947">
    <property type="entry name" value="LytR-like"/>
</dbReference>
<dbReference type="Pfam" id="PF04397">
    <property type="entry name" value="LytTR"/>
    <property type="match status" value="1"/>
</dbReference>
<feature type="domain" description="Response regulatory" evidence="4">
    <location>
        <begin position="4"/>
        <end position="126"/>
    </location>
</feature>
<comment type="function">
    <text evidence="2">May play the central regulatory role in sporulation. It may be an element of the effector pathway responsible for the activation of sporulation genes in response to nutritional stress. Spo0A may act in concert with spo0H (a sigma factor) to control the expression of some genes that are critical to the sporulation process.</text>
</comment>
<accession>A0A1I5GAQ8</accession>
<dbReference type="Proteomes" id="UP000198806">
    <property type="component" value="Unassembled WGS sequence"/>
</dbReference>
<proteinExistence type="predicted"/>
<dbReference type="SMART" id="SM00850">
    <property type="entry name" value="LytTR"/>
    <property type="match status" value="1"/>
</dbReference>
<keyword evidence="3" id="KW-0597">Phosphoprotein</keyword>
<dbReference type="RefSeq" id="WP_091687017.1">
    <property type="nucleotide sequence ID" value="NZ_BAABFM010000023.1"/>
</dbReference>
<evidence type="ECO:0000256" key="2">
    <source>
        <dbReference type="ARBA" id="ARBA00024867"/>
    </source>
</evidence>
<dbReference type="OrthoDB" id="9779387at2"/>
<reference evidence="6 7" key="1">
    <citation type="submission" date="2016-10" db="EMBL/GenBank/DDBJ databases">
        <authorList>
            <person name="de Groot N.N."/>
        </authorList>
    </citation>
    <scope>NUCLEOTIDE SEQUENCE [LARGE SCALE GENOMIC DNA]</scope>
    <source>
        <strain evidence="6 7">DSM 1283</strain>
    </source>
</reference>
<evidence type="ECO:0000256" key="1">
    <source>
        <dbReference type="ARBA" id="ARBA00018672"/>
    </source>
</evidence>
<dbReference type="Gene3D" id="2.40.50.1020">
    <property type="entry name" value="LytTr DNA-binding domain"/>
    <property type="match status" value="1"/>
</dbReference>
<protein>
    <recommendedName>
        <fullName evidence="1">Stage 0 sporulation protein A homolog</fullName>
    </recommendedName>
</protein>
<keyword evidence="7" id="KW-1185">Reference proteome</keyword>
<dbReference type="InterPro" id="IPR007492">
    <property type="entry name" value="LytTR_DNA-bd_dom"/>
</dbReference>
<organism evidence="6 7">
    <name type="scientific">Anaerocolumna aminovalerica</name>
    <dbReference type="NCBI Taxonomy" id="1527"/>
    <lineage>
        <taxon>Bacteria</taxon>
        <taxon>Bacillati</taxon>
        <taxon>Bacillota</taxon>
        <taxon>Clostridia</taxon>
        <taxon>Lachnospirales</taxon>
        <taxon>Lachnospiraceae</taxon>
        <taxon>Anaerocolumna</taxon>
    </lineage>
</organism>
<dbReference type="PANTHER" id="PTHR37299:SF1">
    <property type="entry name" value="STAGE 0 SPORULATION PROTEIN A HOMOLOG"/>
    <property type="match status" value="1"/>
</dbReference>
<dbReference type="InterPro" id="IPR001789">
    <property type="entry name" value="Sig_transdc_resp-reg_receiver"/>
</dbReference>
<dbReference type="Gene3D" id="3.40.50.2300">
    <property type="match status" value="1"/>
</dbReference>
<dbReference type="GO" id="GO:0003677">
    <property type="term" value="F:DNA binding"/>
    <property type="evidence" value="ECO:0007669"/>
    <property type="project" value="UniProtKB-KW"/>
</dbReference>
<dbReference type="GO" id="GO:0000156">
    <property type="term" value="F:phosphorelay response regulator activity"/>
    <property type="evidence" value="ECO:0007669"/>
    <property type="project" value="InterPro"/>
</dbReference>
<evidence type="ECO:0000313" key="7">
    <source>
        <dbReference type="Proteomes" id="UP000198806"/>
    </source>
</evidence>
<feature type="domain" description="HTH LytTR-type" evidence="5">
    <location>
        <begin position="147"/>
        <end position="235"/>
    </location>
</feature>
<dbReference type="AlphaFoldDB" id="A0A1I5GAQ8"/>
<dbReference type="InterPro" id="IPR011006">
    <property type="entry name" value="CheY-like_superfamily"/>
</dbReference>
<dbReference type="STRING" id="1527.SAMN04489757_11856"/>
<dbReference type="SUPFAM" id="SSF52172">
    <property type="entry name" value="CheY-like"/>
    <property type="match status" value="1"/>
</dbReference>
<evidence type="ECO:0000256" key="3">
    <source>
        <dbReference type="PROSITE-ProRule" id="PRU00169"/>
    </source>
</evidence>
<dbReference type="PANTHER" id="PTHR37299">
    <property type="entry name" value="TRANSCRIPTIONAL REGULATOR-RELATED"/>
    <property type="match status" value="1"/>
</dbReference>
<dbReference type="PROSITE" id="PS50110">
    <property type="entry name" value="RESPONSE_REGULATORY"/>
    <property type="match status" value="1"/>
</dbReference>
<dbReference type="EMBL" id="FOWD01000018">
    <property type="protein sequence ID" value="SFO33070.1"/>
    <property type="molecule type" value="Genomic_DNA"/>
</dbReference>
<dbReference type="Pfam" id="PF00072">
    <property type="entry name" value="Response_reg"/>
    <property type="match status" value="1"/>
</dbReference>
<keyword evidence="6" id="KW-0238">DNA-binding</keyword>
<sequence length="242" mass="28557">MFVKIAVCDDDSIFLEKLVKQISLLFQREESSWGLKYQIDSFQDGANLLGNWDNEVYDILFLDIEMPSASGIQVADKVRMRNPYVKILFITNREDLVFHSIQYRPFRFIRKNHLDNELPEAVKALIENLHKENKYLTVSFNGAEKNIKIIDIHYIESCKHDIYIYTFHDTFRIKSNLTKLEDQLEAHGFIRTHSGYVVNSRYVFSVEKTQVVLNDGREIPLSRYRTERVKHKLQLYGRGTEE</sequence>
<gene>
    <name evidence="6" type="ORF">SAMN04489757_11856</name>
</gene>
<name>A0A1I5GAQ8_9FIRM</name>
<evidence type="ECO:0000259" key="4">
    <source>
        <dbReference type="PROSITE" id="PS50110"/>
    </source>
</evidence>
<feature type="modified residue" description="4-aspartylphosphate" evidence="3">
    <location>
        <position position="63"/>
    </location>
</feature>
<evidence type="ECO:0000313" key="6">
    <source>
        <dbReference type="EMBL" id="SFO33070.1"/>
    </source>
</evidence>